<comment type="caution">
    <text evidence="2">The sequence shown here is derived from an EMBL/GenBank/DDBJ whole genome shotgun (WGS) entry which is preliminary data.</text>
</comment>
<sequence length="59" mass="6476">MDDEYRRNQLHRLGYGIGGGLVAGAAVWTLTDTWWWVPVFLVVGFGVGLFLRATTPPAA</sequence>
<dbReference type="AlphaFoldDB" id="A0A1Y2N1G0"/>
<feature type="transmembrane region" description="Helical" evidence="1">
    <location>
        <begin position="12"/>
        <end position="28"/>
    </location>
</feature>
<proteinExistence type="predicted"/>
<dbReference type="RefSeq" id="WP_085912423.1">
    <property type="nucleotide sequence ID" value="NZ_AP018920.1"/>
</dbReference>
<keyword evidence="1" id="KW-1133">Transmembrane helix</keyword>
<keyword evidence="1" id="KW-0472">Membrane</keyword>
<dbReference type="EMBL" id="MIGB01000009">
    <property type="protein sequence ID" value="OSY41242.1"/>
    <property type="molecule type" value="Genomic_DNA"/>
</dbReference>
<feature type="transmembrane region" description="Helical" evidence="1">
    <location>
        <begin position="34"/>
        <end position="53"/>
    </location>
</feature>
<dbReference type="Proteomes" id="UP000194360">
    <property type="component" value="Unassembled WGS sequence"/>
</dbReference>
<gene>
    <name evidence="2" type="ORF">BG845_02144</name>
</gene>
<reference evidence="2 3" key="1">
    <citation type="submission" date="2016-09" db="EMBL/GenBank/DDBJ databases">
        <title>Pseudonocardia autotrophica DSM535, a candidate organism with high potential of specific P450 cytochromes.</title>
        <authorList>
            <person name="Grumaz C."/>
            <person name="Vainshtein Y."/>
            <person name="Kirstahler P."/>
            <person name="Sohn K."/>
        </authorList>
    </citation>
    <scope>NUCLEOTIDE SEQUENCE [LARGE SCALE GENOMIC DNA]</scope>
    <source>
        <strain evidence="2 3">DSM 535</strain>
    </source>
</reference>
<organism evidence="2 3">
    <name type="scientific">Pseudonocardia autotrophica</name>
    <name type="common">Amycolata autotrophica</name>
    <name type="synonym">Nocardia autotrophica</name>
    <dbReference type="NCBI Taxonomy" id="2074"/>
    <lineage>
        <taxon>Bacteria</taxon>
        <taxon>Bacillati</taxon>
        <taxon>Actinomycetota</taxon>
        <taxon>Actinomycetes</taxon>
        <taxon>Pseudonocardiales</taxon>
        <taxon>Pseudonocardiaceae</taxon>
        <taxon>Pseudonocardia</taxon>
    </lineage>
</organism>
<dbReference type="STRING" id="2074.BG845_02144"/>
<name>A0A1Y2N1G0_PSEAH</name>
<evidence type="ECO:0000313" key="2">
    <source>
        <dbReference type="EMBL" id="OSY41242.1"/>
    </source>
</evidence>
<keyword evidence="1" id="KW-0812">Transmembrane</keyword>
<keyword evidence="3" id="KW-1185">Reference proteome</keyword>
<evidence type="ECO:0000256" key="1">
    <source>
        <dbReference type="SAM" id="Phobius"/>
    </source>
</evidence>
<protein>
    <submittedName>
        <fullName evidence="2">Uncharacterized protein</fullName>
    </submittedName>
</protein>
<evidence type="ECO:0000313" key="3">
    <source>
        <dbReference type="Proteomes" id="UP000194360"/>
    </source>
</evidence>
<accession>A0A1Y2N1G0</accession>